<comment type="caution">
    <text evidence="1">The sequence shown here is derived from an EMBL/GenBank/DDBJ whole genome shotgun (WGS) entry which is preliminary data.</text>
</comment>
<evidence type="ECO:0000313" key="2">
    <source>
        <dbReference type="Proteomes" id="UP000653565"/>
    </source>
</evidence>
<dbReference type="Proteomes" id="UP000653565">
    <property type="component" value="Unassembled WGS sequence"/>
</dbReference>
<reference evidence="1" key="1">
    <citation type="journal article" date="2020" name="bioRxiv">
        <title>Genomic and phenotypic heterogeneity of clinical isolates of the human pathogens Aspergillus fumigatus, Aspergillus lentulus and Aspergillus fumigatiaffinis.</title>
        <authorList>
            <person name="dos Santos R.A.C."/>
            <person name="Steenwyk J.L."/>
            <person name="Rivero-Menendez O."/>
            <person name="Mead M.E."/>
            <person name="Silva L.P."/>
            <person name="Bastos R.W."/>
            <person name="Alastruey-Izquierdo A."/>
            <person name="Goldman G.H."/>
            <person name="Rokas A."/>
        </authorList>
    </citation>
    <scope>NUCLEOTIDE SEQUENCE</scope>
    <source>
        <strain evidence="1">CNM-CM6805</strain>
    </source>
</reference>
<keyword evidence="2" id="KW-1185">Reference proteome</keyword>
<name>A0A8H4ECD6_9EURO</name>
<organism evidence="1 2">
    <name type="scientific">Aspergillus fumigatiaffinis</name>
    <dbReference type="NCBI Taxonomy" id="340414"/>
    <lineage>
        <taxon>Eukaryota</taxon>
        <taxon>Fungi</taxon>
        <taxon>Dikarya</taxon>
        <taxon>Ascomycota</taxon>
        <taxon>Pezizomycotina</taxon>
        <taxon>Eurotiomycetes</taxon>
        <taxon>Eurotiomycetidae</taxon>
        <taxon>Eurotiales</taxon>
        <taxon>Aspergillaceae</taxon>
        <taxon>Aspergillus</taxon>
        <taxon>Aspergillus subgen. Fumigati</taxon>
    </lineage>
</organism>
<evidence type="ECO:0000313" key="1">
    <source>
        <dbReference type="EMBL" id="KAF4232152.1"/>
    </source>
</evidence>
<protein>
    <submittedName>
        <fullName evidence="1">Uncharacterized protein</fullName>
    </submittedName>
</protein>
<sequence length="69" mass="7592">MSETFKIDAACVDLTQENDGEWRVEQTEAAAELSIPDDAVQFDWSFSPTPASHRPTASSKESVANIFCL</sequence>
<reference evidence="1" key="2">
    <citation type="submission" date="2020-04" db="EMBL/GenBank/DDBJ databases">
        <authorList>
            <person name="Santos R.A.C."/>
            <person name="Steenwyk J.L."/>
            <person name="Rivero-Menendez O."/>
            <person name="Mead M.E."/>
            <person name="Silva L.P."/>
            <person name="Bastos R.W."/>
            <person name="Alastruey-Izquierdo A."/>
            <person name="Goldman G.H."/>
            <person name="Rokas A."/>
        </authorList>
    </citation>
    <scope>NUCLEOTIDE SEQUENCE</scope>
    <source>
        <strain evidence="1">CNM-CM6805</strain>
    </source>
</reference>
<proteinExistence type="predicted"/>
<gene>
    <name evidence="1" type="ORF">CNMCM6805_010101</name>
</gene>
<dbReference type="OrthoDB" id="3832365at2759"/>
<dbReference type="AlphaFoldDB" id="A0A8H4ECD6"/>
<dbReference type="EMBL" id="JAAAPX010000094">
    <property type="protein sequence ID" value="KAF4232152.1"/>
    <property type="molecule type" value="Genomic_DNA"/>
</dbReference>
<accession>A0A8H4ECD6</accession>